<dbReference type="Gene3D" id="2.60.40.10">
    <property type="entry name" value="Immunoglobulins"/>
    <property type="match status" value="1"/>
</dbReference>
<dbReference type="PROSITE" id="PS50093">
    <property type="entry name" value="PKD"/>
    <property type="match status" value="1"/>
</dbReference>
<dbReference type="RefSeq" id="WP_347613569.1">
    <property type="nucleotide sequence ID" value="NZ_JBDPZC010000020.1"/>
</dbReference>
<keyword evidence="1" id="KW-0732">Signal</keyword>
<accession>A0ABV0GLG8</accession>
<organism evidence="3 4">
    <name type="scientific">Roseateles flavus</name>
    <dbReference type="NCBI Taxonomy" id="3149041"/>
    <lineage>
        <taxon>Bacteria</taxon>
        <taxon>Pseudomonadati</taxon>
        <taxon>Pseudomonadota</taxon>
        <taxon>Betaproteobacteria</taxon>
        <taxon>Burkholderiales</taxon>
        <taxon>Sphaerotilaceae</taxon>
        <taxon>Roseateles</taxon>
    </lineage>
</organism>
<dbReference type="SUPFAM" id="SSF49299">
    <property type="entry name" value="PKD domain"/>
    <property type="match status" value="1"/>
</dbReference>
<evidence type="ECO:0000259" key="2">
    <source>
        <dbReference type="PROSITE" id="PS50093"/>
    </source>
</evidence>
<dbReference type="InterPro" id="IPR035986">
    <property type="entry name" value="PKD_dom_sf"/>
</dbReference>
<sequence>MKKMLDAAVQGRWRVASLALAACLGLALSACGGGGAESTRPTELPTPPARLSLLLRGPAQVQPGEAVPLMGSLTLDSALPVRTTWQLLERPSDSQATLAGEGGSSRLLRTDTPGRYLVQWTAVLADGQTQSSQWAVEAVKGPLIQTSTGASTLPLGQSTALVAAAAPSDELGSTVYRWRLLQAPSGSKARLSGEFGQEVRLSADIPGSYQVELESRQGSTVSRTVRTLSGAAMPEFWIGVRYGCTSFVEGCGLPVGRPTMVSATVHGAPDTLEASYRWTLHKVPESSRLPGQTSRGPAFTFTPDAPGDYWIDVEGEAKDAVLHGMRVALPVVEKPRGRIEGPGTATVGQTITLDTSANRDPYGNPLSGVHRSWTVEKAPKGSSATVLAPNWVNETAKFRPDRPGDYVISVGLDTMPGYASFTLHATGSDPLTVYPPGVQAALSPLLPGEPLKLRAESASELGHELVHDWRFGDGTVARGDEVSHSFAHPGTYQVQVTVTDTVTQRMARQLLPITVVASRLDNIPVAPCKSESCPAQAPGVYAGSGLGRWQLNNDQPHPQLVNLDIEGLPAGRQVMVSLSNASDNGAGTAELGVVSGIVPSSAQQAADYRASLTQARATLLKRHDEAHAEHLKGERELMRTLESSGLRAKPDGKRRKALQASAPRLPSVVPELGSQRTWQDTTGIGLQYSSRLVDSCTLPGGRAVLFWMEEQVVERALATSEQVAAEFKPVVCGEKGGFHRLQQLLGAEIYGPHDQSSYLKDDTLQPIHVLLVDPGPSVYWAAYVHGINKFLKKDFPDSNEALLMVVNARFVQVELNFIKSALVHEFMHLINDYQRTLLNNWPAHDSWLEETTAMMAEDLISSSLISNADGSRHTAMSMRIASYQATAATHQYLGGSHTDYSVGGSLAAFLDRRAGAQLLRGLTFDCADGAQLMSSLRCLDEQAFRTTGEGLATHYAAMNASLAGSVNSDEAAGMGMPALVNGDIDLPAIDLKRVGSGPPMRTNEPWTLAPGSHVYLWDNVGEDAGGHYRRKGIKVPPGHVLQVLIR</sequence>
<evidence type="ECO:0000313" key="3">
    <source>
        <dbReference type="EMBL" id="MEO3715850.1"/>
    </source>
</evidence>
<dbReference type="InterPro" id="IPR000601">
    <property type="entry name" value="PKD_dom"/>
</dbReference>
<feature type="signal peptide" evidence="1">
    <location>
        <begin position="1"/>
        <end position="32"/>
    </location>
</feature>
<dbReference type="InterPro" id="IPR019501">
    <property type="entry name" value="Peptidase_M30_hyicolysin"/>
</dbReference>
<comment type="caution">
    <text evidence="3">The sequence shown here is derived from an EMBL/GenBank/DDBJ whole genome shotgun (WGS) entry which is preliminary data.</text>
</comment>
<dbReference type="InterPro" id="IPR022409">
    <property type="entry name" value="PKD/Chitinase_dom"/>
</dbReference>
<dbReference type="EMBL" id="JBDPZC010000020">
    <property type="protein sequence ID" value="MEO3715850.1"/>
    <property type="molecule type" value="Genomic_DNA"/>
</dbReference>
<dbReference type="Proteomes" id="UP001462640">
    <property type="component" value="Unassembled WGS sequence"/>
</dbReference>
<keyword evidence="4" id="KW-1185">Reference proteome</keyword>
<feature type="chain" id="PRO_5046238625" evidence="1">
    <location>
        <begin position="33"/>
        <end position="1046"/>
    </location>
</feature>
<dbReference type="SMART" id="SM00089">
    <property type="entry name" value="PKD"/>
    <property type="match status" value="1"/>
</dbReference>
<feature type="domain" description="PKD" evidence="2">
    <location>
        <begin position="457"/>
        <end position="502"/>
    </location>
</feature>
<reference evidence="3 4" key="1">
    <citation type="submission" date="2024-05" db="EMBL/GenBank/DDBJ databases">
        <title>Roseateles sp. 2.12 16S ribosomal RNA gene Genome sequencing and assembly.</title>
        <authorList>
            <person name="Woo H."/>
        </authorList>
    </citation>
    <scope>NUCLEOTIDE SEQUENCE [LARGE SCALE GENOMIC DNA]</scope>
    <source>
        <strain evidence="3 4">2.12</strain>
    </source>
</reference>
<dbReference type="Pfam" id="PF10460">
    <property type="entry name" value="Peptidase_M30"/>
    <property type="match status" value="1"/>
</dbReference>
<proteinExistence type="predicted"/>
<evidence type="ECO:0000256" key="1">
    <source>
        <dbReference type="SAM" id="SignalP"/>
    </source>
</evidence>
<protein>
    <submittedName>
        <fullName evidence="3">PKD domain-containing protein</fullName>
    </submittedName>
</protein>
<gene>
    <name evidence="3" type="ORF">ABDJ40_24005</name>
</gene>
<name>A0ABV0GLG8_9BURK</name>
<evidence type="ECO:0000313" key="4">
    <source>
        <dbReference type="Proteomes" id="UP001462640"/>
    </source>
</evidence>
<dbReference type="Pfam" id="PF18911">
    <property type="entry name" value="PKD_4"/>
    <property type="match status" value="1"/>
</dbReference>
<dbReference type="InterPro" id="IPR013783">
    <property type="entry name" value="Ig-like_fold"/>
</dbReference>
<dbReference type="PROSITE" id="PS51257">
    <property type="entry name" value="PROKAR_LIPOPROTEIN"/>
    <property type="match status" value="1"/>
</dbReference>